<evidence type="ECO:0000256" key="3">
    <source>
        <dbReference type="ARBA" id="ARBA00022833"/>
    </source>
</evidence>
<dbReference type="GO" id="GO:0006457">
    <property type="term" value="P:protein folding"/>
    <property type="evidence" value="ECO:0007669"/>
    <property type="project" value="TreeGrafter"/>
</dbReference>
<evidence type="ECO:0000256" key="4">
    <source>
        <dbReference type="PROSITE-ProRule" id="PRU00834"/>
    </source>
</evidence>
<dbReference type="AlphaFoldDB" id="A0A0D2KRL8"/>
<dbReference type="EMBL" id="KK102277">
    <property type="protein sequence ID" value="KIY98188.1"/>
    <property type="molecule type" value="Genomic_DNA"/>
</dbReference>
<gene>
    <name evidence="7" type="ORF">MNEG_9773</name>
</gene>
<proteinExistence type="predicted"/>
<dbReference type="PROSITE" id="PS51501">
    <property type="entry name" value="ZF_DNL"/>
    <property type="match status" value="1"/>
</dbReference>
<name>A0A0D2KRL8_9CHLO</name>
<keyword evidence="1" id="KW-0479">Metal-binding</keyword>
<dbReference type="KEGG" id="mng:MNEG_9773"/>
<dbReference type="PANTHER" id="PTHR20922">
    <property type="entry name" value="DNL-TYPE ZINC FINGER PROTEIN"/>
    <property type="match status" value="1"/>
</dbReference>
<reference evidence="7 8" key="1">
    <citation type="journal article" date="2013" name="BMC Genomics">
        <title>Reconstruction of the lipid metabolism for the microalga Monoraphidium neglectum from its genome sequence reveals characteristics suitable for biofuel production.</title>
        <authorList>
            <person name="Bogen C."/>
            <person name="Al-Dilaimi A."/>
            <person name="Albersmeier A."/>
            <person name="Wichmann J."/>
            <person name="Grundmann M."/>
            <person name="Rupp O."/>
            <person name="Lauersen K.J."/>
            <person name="Blifernez-Klassen O."/>
            <person name="Kalinowski J."/>
            <person name="Goesmann A."/>
            <person name="Mussgnug J.H."/>
            <person name="Kruse O."/>
        </authorList>
    </citation>
    <scope>NUCLEOTIDE SEQUENCE [LARGE SCALE GENOMIC DNA]</scope>
    <source>
        <strain evidence="7 8">SAG 48.87</strain>
    </source>
</reference>
<evidence type="ECO:0000313" key="8">
    <source>
        <dbReference type="Proteomes" id="UP000054498"/>
    </source>
</evidence>
<dbReference type="RefSeq" id="XP_013897208.1">
    <property type="nucleotide sequence ID" value="XM_014041754.1"/>
</dbReference>
<evidence type="ECO:0000256" key="1">
    <source>
        <dbReference type="ARBA" id="ARBA00022723"/>
    </source>
</evidence>
<dbReference type="Proteomes" id="UP000054498">
    <property type="component" value="Unassembled WGS sequence"/>
</dbReference>
<evidence type="ECO:0000256" key="2">
    <source>
        <dbReference type="ARBA" id="ARBA00022771"/>
    </source>
</evidence>
<dbReference type="InterPro" id="IPR007853">
    <property type="entry name" value="Znf_DNL-typ"/>
</dbReference>
<dbReference type="GO" id="GO:0050821">
    <property type="term" value="P:protein stabilization"/>
    <property type="evidence" value="ECO:0007669"/>
    <property type="project" value="TreeGrafter"/>
</dbReference>
<dbReference type="PANTHER" id="PTHR20922:SF13">
    <property type="entry name" value="DNL-TYPE ZINC FINGER PROTEIN"/>
    <property type="match status" value="1"/>
</dbReference>
<feature type="compositionally biased region" description="Low complexity" evidence="5">
    <location>
        <begin position="171"/>
        <end position="195"/>
    </location>
</feature>
<dbReference type="Pfam" id="PF05180">
    <property type="entry name" value="zf-DNL"/>
    <property type="match status" value="1"/>
</dbReference>
<dbReference type="GO" id="GO:0030150">
    <property type="term" value="P:protein import into mitochondrial matrix"/>
    <property type="evidence" value="ECO:0007669"/>
    <property type="project" value="TreeGrafter"/>
</dbReference>
<organism evidence="7 8">
    <name type="scientific">Monoraphidium neglectum</name>
    <dbReference type="NCBI Taxonomy" id="145388"/>
    <lineage>
        <taxon>Eukaryota</taxon>
        <taxon>Viridiplantae</taxon>
        <taxon>Chlorophyta</taxon>
        <taxon>core chlorophytes</taxon>
        <taxon>Chlorophyceae</taxon>
        <taxon>CS clade</taxon>
        <taxon>Sphaeropleales</taxon>
        <taxon>Selenastraceae</taxon>
        <taxon>Monoraphidium</taxon>
    </lineage>
</organism>
<feature type="domain" description="DNL-type" evidence="6">
    <location>
        <begin position="90"/>
        <end position="198"/>
    </location>
</feature>
<dbReference type="STRING" id="145388.A0A0D2KRL8"/>
<dbReference type="OrthoDB" id="512667at2759"/>
<dbReference type="GO" id="GO:0051087">
    <property type="term" value="F:protein-folding chaperone binding"/>
    <property type="evidence" value="ECO:0007669"/>
    <property type="project" value="TreeGrafter"/>
</dbReference>
<dbReference type="GO" id="GO:0008270">
    <property type="term" value="F:zinc ion binding"/>
    <property type="evidence" value="ECO:0007669"/>
    <property type="project" value="UniProtKB-KW"/>
</dbReference>
<keyword evidence="3" id="KW-0862">Zinc</keyword>
<dbReference type="GeneID" id="25742648"/>
<sequence length="213" mass="22692">MDAAARERTNASAEAALGFRQQLLPLLLPPRAACGGILATHGGTNSGPSHFRQKNTAGLRLEPASDENQTDVEYDEASKTVRIPLSAMDGGRRTKLVMFTCNKCGGRTARLTNPVAWERGAVFCQCQHCQVWHTLAASKSVVEEVRYDDPEGQRRRRQELLEAALREQEAEAVAAGTTSDDSLASADTAADAALAGDGGGDSAESGEPLGRQR</sequence>
<evidence type="ECO:0000313" key="7">
    <source>
        <dbReference type="EMBL" id="KIY98188.1"/>
    </source>
</evidence>
<protein>
    <submittedName>
        <fullName evidence="7">Hsp70 escorting protein 2</fullName>
    </submittedName>
</protein>
<keyword evidence="2 4" id="KW-0863">Zinc-finger</keyword>
<dbReference type="InterPro" id="IPR024158">
    <property type="entry name" value="Mt_import_TIM15"/>
</dbReference>
<dbReference type="GO" id="GO:0005739">
    <property type="term" value="C:mitochondrion"/>
    <property type="evidence" value="ECO:0007669"/>
    <property type="project" value="TreeGrafter"/>
</dbReference>
<evidence type="ECO:0000259" key="6">
    <source>
        <dbReference type="PROSITE" id="PS51501"/>
    </source>
</evidence>
<evidence type="ECO:0000256" key="5">
    <source>
        <dbReference type="SAM" id="MobiDB-lite"/>
    </source>
</evidence>
<accession>A0A0D2KRL8</accession>
<keyword evidence="8" id="KW-1185">Reference proteome</keyword>
<feature type="region of interest" description="Disordered" evidence="5">
    <location>
        <begin position="171"/>
        <end position="213"/>
    </location>
</feature>